<name>A0A2Z4GBY1_9BACT</name>
<sequence length="509" mass="56767">MKTIKPFLVLFLFSVFACTKDGSTSLDRPNIIYILADDLGYGELGVYGQKLIETPNIDALAKNGIKFTQHYSGAPVCAPARCMLLTGMHTGHAPIRGNDEWASRGAVWNLDSMAANPNLEGQRPLPDSISTIAQLLKENGYATGIVGKWGLGAPLTNSIPNTKGFDMFCGYNCQRMAHTYYPPHLWKNREKLVLNNKIVPLNSNLAEGADANDPKSYTDFTLNDYAPDIMHQEALKFIIENKDTPFFLYYASPVPHVPLQAKEKWVKYYQEKFGNEEPYTGNSYYPNRTPNATYAAMISYLDEQVGEIVATLKEEGTYENTLIIFTSDNGPTYTGGVNPEYFESAQPFEPQYGRGKGFVYEGGIRVPMVASWPGHIKAGTVSDHISVFYDVMATIADILNVEAPKQSDGLSFLPALLGEANPPEHDYLYWEFPEYKGQQAIRKGDWKAIRQDIKGGNLAIELYNLKTDLTEQHNIAAEHPEIIKEMEAIFIKEHTVPAINKFKMAALGD</sequence>
<dbReference type="Proteomes" id="UP000249873">
    <property type="component" value="Chromosome"/>
</dbReference>
<dbReference type="InterPro" id="IPR000917">
    <property type="entry name" value="Sulfatase_N"/>
</dbReference>
<dbReference type="CDD" id="cd16145">
    <property type="entry name" value="ARS_like"/>
    <property type="match status" value="1"/>
</dbReference>
<evidence type="ECO:0000313" key="7">
    <source>
        <dbReference type="EMBL" id="AWV98580.1"/>
    </source>
</evidence>
<keyword evidence="3" id="KW-0378">Hydrolase</keyword>
<protein>
    <submittedName>
        <fullName evidence="7">N-acetylgalactosamine-6-sulfatase</fullName>
    </submittedName>
</protein>
<comment type="similarity">
    <text evidence="1">Belongs to the sulfatase family.</text>
</comment>
<evidence type="ECO:0000313" key="8">
    <source>
        <dbReference type="Proteomes" id="UP000249873"/>
    </source>
</evidence>
<dbReference type="Gene3D" id="3.30.1120.10">
    <property type="match status" value="1"/>
</dbReference>
<feature type="domain" description="Sulfatase N-terminal" evidence="6">
    <location>
        <begin position="29"/>
        <end position="400"/>
    </location>
</feature>
<feature type="chain" id="PRO_5016287983" evidence="5">
    <location>
        <begin position="18"/>
        <end position="509"/>
    </location>
</feature>
<feature type="signal peptide" evidence="5">
    <location>
        <begin position="1"/>
        <end position="17"/>
    </location>
</feature>
<evidence type="ECO:0000256" key="5">
    <source>
        <dbReference type="SAM" id="SignalP"/>
    </source>
</evidence>
<keyword evidence="5" id="KW-0732">Signal</keyword>
<keyword evidence="8" id="KW-1185">Reference proteome</keyword>
<dbReference type="OrthoDB" id="9764377at2"/>
<proteinExistence type="inferred from homology"/>
<reference evidence="7 8" key="1">
    <citation type="submission" date="2018-05" db="EMBL/GenBank/DDBJ databases">
        <title>Complete genome sequence of Arcticibacterium luteifluviistationis SM1504T, a cytophagaceae bacterium isolated from Arctic surface seawater.</title>
        <authorList>
            <person name="Li Y."/>
            <person name="Qin Q.-L."/>
        </authorList>
    </citation>
    <scope>NUCLEOTIDE SEQUENCE [LARGE SCALE GENOMIC DNA]</scope>
    <source>
        <strain evidence="7 8">SM1504</strain>
    </source>
</reference>
<dbReference type="PANTHER" id="PTHR42693:SF53">
    <property type="entry name" value="ENDO-4-O-SULFATASE"/>
    <property type="match status" value="1"/>
</dbReference>
<evidence type="ECO:0000256" key="1">
    <source>
        <dbReference type="ARBA" id="ARBA00008779"/>
    </source>
</evidence>
<dbReference type="PROSITE" id="PS00523">
    <property type="entry name" value="SULFATASE_1"/>
    <property type="match status" value="1"/>
</dbReference>
<evidence type="ECO:0000256" key="2">
    <source>
        <dbReference type="ARBA" id="ARBA00022723"/>
    </source>
</evidence>
<evidence type="ECO:0000259" key="6">
    <source>
        <dbReference type="Pfam" id="PF00884"/>
    </source>
</evidence>
<accession>A0A2Z4GBY1</accession>
<dbReference type="InterPro" id="IPR024607">
    <property type="entry name" value="Sulfatase_CS"/>
</dbReference>
<dbReference type="InterPro" id="IPR050738">
    <property type="entry name" value="Sulfatase"/>
</dbReference>
<dbReference type="InterPro" id="IPR017850">
    <property type="entry name" value="Alkaline_phosphatase_core_sf"/>
</dbReference>
<dbReference type="GO" id="GO:0004065">
    <property type="term" value="F:arylsulfatase activity"/>
    <property type="evidence" value="ECO:0007669"/>
    <property type="project" value="TreeGrafter"/>
</dbReference>
<evidence type="ECO:0000256" key="4">
    <source>
        <dbReference type="ARBA" id="ARBA00022837"/>
    </source>
</evidence>
<dbReference type="Pfam" id="PF00884">
    <property type="entry name" value="Sulfatase"/>
    <property type="match status" value="1"/>
</dbReference>
<dbReference type="GO" id="GO:0046872">
    <property type="term" value="F:metal ion binding"/>
    <property type="evidence" value="ECO:0007669"/>
    <property type="project" value="UniProtKB-KW"/>
</dbReference>
<dbReference type="KEGG" id="als:DJ013_10530"/>
<dbReference type="RefSeq" id="WP_111371773.1">
    <property type="nucleotide sequence ID" value="NZ_CP029480.1"/>
</dbReference>
<dbReference type="SUPFAM" id="SSF53649">
    <property type="entry name" value="Alkaline phosphatase-like"/>
    <property type="match status" value="1"/>
</dbReference>
<organism evidence="7 8">
    <name type="scientific">Arcticibacterium luteifluviistationis</name>
    <dbReference type="NCBI Taxonomy" id="1784714"/>
    <lineage>
        <taxon>Bacteria</taxon>
        <taxon>Pseudomonadati</taxon>
        <taxon>Bacteroidota</taxon>
        <taxon>Cytophagia</taxon>
        <taxon>Cytophagales</taxon>
        <taxon>Leadbetterellaceae</taxon>
        <taxon>Arcticibacterium</taxon>
    </lineage>
</organism>
<dbReference type="PANTHER" id="PTHR42693">
    <property type="entry name" value="ARYLSULFATASE FAMILY MEMBER"/>
    <property type="match status" value="1"/>
</dbReference>
<dbReference type="PROSITE" id="PS51257">
    <property type="entry name" value="PROKAR_LIPOPROTEIN"/>
    <property type="match status" value="1"/>
</dbReference>
<dbReference type="EMBL" id="CP029480">
    <property type="protein sequence ID" value="AWV98580.1"/>
    <property type="molecule type" value="Genomic_DNA"/>
</dbReference>
<dbReference type="AlphaFoldDB" id="A0A2Z4GBY1"/>
<gene>
    <name evidence="7" type="ORF">DJ013_10530</name>
</gene>
<keyword evidence="4" id="KW-0106">Calcium</keyword>
<dbReference type="Gene3D" id="3.40.720.10">
    <property type="entry name" value="Alkaline Phosphatase, subunit A"/>
    <property type="match status" value="1"/>
</dbReference>
<evidence type="ECO:0000256" key="3">
    <source>
        <dbReference type="ARBA" id="ARBA00022801"/>
    </source>
</evidence>
<keyword evidence="2" id="KW-0479">Metal-binding</keyword>